<organism evidence="1 2">
    <name type="scientific">Colletotrichum truncatum</name>
    <name type="common">Anthracnose fungus</name>
    <name type="synonym">Colletotrichum capsici</name>
    <dbReference type="NCBI Taxonomy" id="5467"/>
    <lineage>
        <taxon>Eukaryota</taxon>
        <taxon>Fungi</taxon>
        <taxon>Dikarya</taxon>
        <taxon>Ascomycota</taxon>
        <taxon>Pezizomycotina</taxon>
        <taxon>Sordariomycetes</taxon>
        <taxon>Hypocreomycetidae</taxon>
        <taxon>Glomerellales</taxon>
        <taxon>Glomerellaceae</taxon>
        <taxon>Colletotrichum</taxon>
        <taxon>Colletotrichum truncatum species complex</taxon>
    </lineage>
</organism>
<accession>A0ACC3YEM0</accession>
<evidence type="ECO:0000313" key="2">
    <source>
        <dbReference type="Proteomes" id="UP000805649"/>
    </source>
</evidence>
<proteinExistence type="predicted"/>
<sequence length="198" mass="21674">MATTTASSDGEDWLKMKQLIFKDDKYLEVLSRENLVLFLIGVDLNGILDGQKDRDFHLLLTLAHGKRKMSELSTDLIASLGTSLKASLKNGDKIDENTSVLKIDAAGSSVHLHLYSLLHPDAAADGKMNVSSKVFVNSDAEHPETSFLSSNDSSKPAAELDFCFPYSKEGESVDGLIVQLPSGACPDSDRNRLWVFKK</sequence>
<evidence type="ECO:0000313" key="1">
    <source>
        <dbReference type="EMBL" id="KAL0930271.1"/>
    </source>
</evidence>
<keyword evidence="2" id="KW-1185">Reference proteome</keyword>
<gene>
    <name evidence="1" type="ORF">CTRU02_214346</name>
</gene>
<protein>
    <submittedName>
        <fullName evidence="1">Uncharacterized protein</fullName>
    </submittedName>
</protein>
<dbReference type="EMBL" id="VUJX02000011">
    <property type="protein sequence ID" value="KAL0930271.1"/>
    <property type="molecule type" value="Genomic_DNA"/>
</dbReference>
<comment type="caution">
    <text evidence="1">The sequence shown here is derived from an EMBL/GenBank/DDBJ whole genome shotgun (WGS) entry which is preliminary data.</text>
</comment>
<dbReference type="Proteomes" id="UP000805649">
    <property type="component" value="Unassembled WGS sequence"/>
</dbReference>
<name>A0ACC3YEM0_COLTU</name>
<reference evidence="1 2" key="1">
    <citation type="journal article" date="2020" name="Phytopathology">
        <title>Genome Sequence Resources of Colletotrichum truncatum, C. plurivorum, C. musicola, and C. sojae: Four Species Pathogenic to Soybean (Glycine max).</title>
        <authorList>
            <person name="Rogerio F."/>
            <person name="Boufleur T.R."/>
            <person name="Ciampi-Guillardi M."/>
            <person name="Sukno S.A."/>
            <person name="Thon M.R."/>
            <person name="Massola Junior N.S."/>
            <person name="Baroncelli R."/>
        </authorList>
    </citation>
    <scope>NUCLEOTIDE SEQUENCE [LARGE SCALE GENOMIC DNA]</scope>
    <source>
        <strain evidence="1 2">CMES1059</strain>
    </source>
</reference>